<evidence type="ECO:0000313" key="2">
    <source>
        <dbReference type="EMBL" id="MBD8489079.1"/>
    </source>
</evidence>
<dbReference type="RefSeq" id="WP_192009970.1">
    <property type="nucleotide sequence ID" value="NZ_JACYTQ010000003.1"/>
</dbReference>
<protein>
    <submittedName>
        <fullName evidence="2">DUF4956 domain-containing protein</fullName>
    </submittedName>
</protein>
<keyword evidence="1" id="KW-1133">Transmembrane helix</keyword>
<evidence type="ECO:0000256" key="1">
    <source>
        <dbReference type="SAM" id="Phobius"/>
    </source>
</evidence>
<feature type="transmembrane region" description="Helical" evidence="1">
    <location>
        <begin position="18"/>
        <end position="36"/>
    </location>
</feature>
<gene>
    <name evidence="2" type="ORF">IFO69_10005</name>
</gene>
<dbReference type="EMBL" id="JACYTQ010000003">
    <property type="protein sequence ID" value="MBD8489079.1"/>
    <property type="molecule type" value="Genomic_DNA"/>
</dbReference>
<name>A0ABR9AN87_9BACT</name>
<keyword evidence="3" id="KW-1185">Reference proteome</keyword>
<keyword evidence="1" id="KW-0472">Membrane</keyword>
<dbReference type="Pfam" id="PF16316">
    <property type="entry name" value="DUF4956"/>
    <property type="match status" value="1"/>
</dbReference>
<comment type="caution">
    <text evidence="2">The sequence shown here is derived from an EMBL/GenBank/DDBJ whole genome shotgun (WGS) entry which is preliminary data.</text>
</comment>
<keyword evidence="1" id="KW-0812">Transmembrane</keyword>
<organism evidence="2 3">
    <name type="scientific">Echinicola arenosa</name>
    <dbReference type="NCBI Taxonomy" id="2774144"/>
    <lineage>
        <taxon>Bacteria</taxon>
        <taxon>Pseudomonadati</taxon>
        <taxon>Bacteroidota</taxon>
        <taxon>Cytophagia</taxon>
        <taxon>Cytophagales</taxon>
        <taxon>Cyclobacteriaceae</taxon>
        <taxon>Echinicola</taxon>
    </lineage>
</organism>
<dbReference type="Proteomes" id="UP000647133">
    <property type="component" value="Unassembled WGS sequence"/>
</dbReference>
<proteinExistence type="predicted"/>
<accession>A0ABR9AN87</accession>
<sequence>MEQDLQQIFTFSLTVREAIANIIVSLVSGVFIALLYRVTYKGVSYSSNFTNAIIMLTMITTLVIMVIGNNLARAFGLVGAMSIIRFRTAVKDSQDIMFIFFALGIGLSAGVGLYAVTISSTLLIGLAIIITTKLNYSTPPKREYLLQLVYLENKIGEDPFQSTLKRYCSKDKIVNLKGSEEEEGNMIELSYYIKLKSEEKGPLLVSDLKKISGVSIVNLFFDEY</sequence>
<evidence type="ECO:0000313" key="3">
    <source>
        <dbReference type="Proteomes" id="UP000647133"/>
    </source>
</evidence>
<feature type="transmembrane region" description="Helical" evidence="1">
    <location>
        <begin position="97"/>
        <end position="130"/>
    </location>
</feature>
<dbReference type="InterPro" id="IPR032531">
    <property type="entry name" value="DUF4956"/>
</dbReference>
<feature type="transmembrane region" description="Helical" evidence="1">
    <location>
        <begin position="48"/>
        <end position="68"/>
    </location>
</feature>
<reference evidence="2 3" key="1">
    <citation type="submission" date="2020-09" db="EMBL/GenBank/DDBJ databases">
        <title>Echinicola sp. CAU 1574 isolated from sand of Sido Beach.</title>
        <authorList>
            <person name="Kim W."/>
        </authorList>
    </citation>
    <scope>NUCLEOTIDE SEQUENCE [LARGE SCALE GENOMIC DNA]</scope>
    <source>
        <strain evidence="2 3">CAU 1574</strain>
    </source>
</reference>